<name>A0A377LQ09_ENTCL</name>
<reference evidence="1 2" key="1">
    <citation type="submission" date="2018-06" db="EMBL/GenBank/DDBJ databases">
        <authorList>
            <consortium name="Pathogen Informatics"/>
            <person name="Doyle S."/>
        </authorList>
    </citation>
    <scope>NUCLEOTIDE SEQUENCE [LARGE SCALE GENOMIC DNA]</scope>
    <source>
        <strain evidence="1 2">NCTC10005</strain>
    </source>
</reference>
<dbReference type="EMBL" id="UGJB01000004">
    <property type="protein sequence ID" value="STQ08229.1"/>
    <property type="molecule type" value="Genomic_DNA"/>
</dbReference>
<evidence type="ECO:0000313" key="2">
    <source>
        <dbReference type="Proteomes" id="UP000255106"/>
    </source>
</evidence>
<evidence type="ECO:0000313" key="1">
    <source>
        <dbReference type="EMBL" id="STQ08229.1"/>
    </source>
</evidence>
<proteinExistence type="predicted"/>
<accession>A0A377LQ09</accession>
<organism evidence="1 2">
    <name type="scientific">Enterobacter cloacae</name>
    <dbReference type="NCBI Taxonomy" id="550"/>
    <lineage>
        <taxon>Bacteria</taxon>
        <taxon>Pseudomonadati</taxon>
        <taxon>Pseudomonadota</taxon>
        <taxon>Gammaproteobacteria</taxon>
        <taxon>Enterobacterales</taxon>
        <taxon>Enterobacteriaceae</taxon>
        <taxon>Enterobacter</taxon>
        <taxon>Enterobacter cloacae complex</taxon>
    </lineage>
</organism>
<dbReference type="AlphaFoldDB" id="A0A377LQ09"/>
<protein>
    <submittedName>
        <fullName evidence="1">Molybdopterin-guanine dinucleotide biosynthesis protein A</fullName>
    </submittedName>
</protein>
<dbReference type="Proteomes" id="UP000255106">
    <property type="component" value="Unassembled WGS sequence"/>
</dbReference>
<sequence length="37" mass="4280">MVFMRQSGGHSVDFSDWKSAFVNVNTTEDLQTMQEKK</sequence>
<gene>
    <name evidence="1" type="primary">mobA_1</name>
    <name evidence="1" type="ORF">NCTC10005_00887</name>
</gene>